<keyword evidence="2" id="KW-1185">Reference proteome</keyword>
<evidence type="ECO:0000313" key="2">
    <source>
        <dbReference type="Proteomes" id="UP001054945"/>
    </source>
</evidence>
<protein>
    <submittedName>
        <fullName evidence="1">Uncharacterized protein</fullName>
    </submittedName>
</protein>
<comment type="caution">
    <text evidence="1">The sequence shown here is derived from an EMBL/GenBank/DDBJ whole genome shotgun (WGS) entry which is preliminary data.</text>
</comment>
<reference evidence="1 2" key="1">
    <citation type="submission" date="2021-06" db="EMBL/GenBank/DDBJ databases">
        <title>Caerostris extrusa draft genome.</title>
        <authorList>
            <person name="Kono N."/>
            <person name="Arakawa K."/>
        </authorList>
    </citation>
    <scope>NUCLEOTIDE SEQUENCE [LARGE SCALE GENOMIC DNA]</scope>
</reference>
<sequence length="155" mass="17596">MGLREIDEVVFLYFAACFLDNTLVPLDESIAHWWIVPGVSRSLEFVLNMHKRHKFSYKRFRKVTVERAKVTPVPTTTVMPNWSTNGTCSKIELLGDVNRAHRTSNSVSKALQGTGDDFLGDISFTSFDGCSTKYLKCFNGMKISKRRNACTKKHV</sequence>
<dbReference type="EMBL" id="BPLR01012156">
    <property type="protein sequence ID" value="GIY51748.1"/>
    <property type="molecule type" value="Genomic_DNA"/>
</dbReference>
<dbReference type="AlphaFoldDB" id="A0AAV4U1Z7"/>
<evidence type="ECO:0000313" key="1">
    <source>
        <dbReference type="EMBL" id="GIY51748.1"/>
    </source>
</evidence>
<accession>A0AAV4U1Z7</accession>
<name>A0AAV4U1Z7_CAEEX</name>
<dbReference type="Proteomes" id="UP001054945">
    <property type="component" value="Unassembled WGS sequence"/>
</dbReference>
<gene>
    <name evidence="1" type="ORF">CEXT_635271</name>
</gene>
<organism evidence="1 2">
    <name type="scientific">Caerostris extrusa</name>
    <name type="common">Bark spider</name>
    <name type="synonym">Caerostris bankana</name>
    <dbReference type="NCBI Taxonomy" id="172846"/>
    <lineage>
        <taxon>Eukaryota</taxon>
        <taxon>Metazoa</taxon>
        <taxon>Ecdysozoa</taxon>
        <taxon>Arthropoda</taxon>
        <taxon>Chelicerata</taxon>
        <taxon>Arachnida</taxon>
        <taxon>Araneae</taxon>
        <taxon>Araneomorphae</taxon>
        <taxon>Entelegynae</taxon>
        <taxon>Araneoidea</taxon>
        <taxon>Araneidae</taxon>
        <taxon>Caerostris</taxon>
    </lineage>
</organism>
<proteinExistence type="predicted"/>